<reference evidence="2" key="1">
    <citation type="submission" date="2020-05" db="EMBL/GenBank/DDBJ databases">
        <title>Evolutionary and genomic comparisons of hybrid uninucleate and nonhybrid Rhizoctonia fungi.</title>
        <authorList>
            <person name="Li C."/>
            <person name="Chen X."/>
        </authorList>
    </citation>
    <scope>NUCLEOTIDE SEQUENCE</scope>
    <source>
        <strain evidence="2">AG-1 IA</strain>
    </source>
</reference>
<feature type="compositionally biased region" description="Polar residues" evidence="1">
    <location>
        <begin position="374"/>
        <end position="387"/>
    </location>
</feature>
<feature type="compositionally biased region" description="Low complexity" evidence="1">
    <location>
        <begin position="87"/>
        <end position="97"/>
    </location>
</feature>
<organism evidence="2 3">
    <name type="scientific">Rhizoctonia solani</name>
    <dbReference type="NCBI Taxonomy" id="456999"/>
    <lineage>
        <taxon>Eukaryota</taxon>
        <taxon>Fungi</taxon>
        <taxon>Dikarya</taxon>
        <taxon>Basidiomycota</taxon>
        <taxon>Agaricomycotina</taxon>
        <taxon>Agaricomycetes</taxon>
        <taxon>Cantharellales</taxon>
        <taxon>Ceratobasidiaceae</taxon>
        <taxon>Rhizoctonia</taxon>
    </lineage>
</organism>
<evidence type="ECO:0000313" key="3">
    <source>
        <dbReference type="Proteomes" id="UP000650533"/>
    </source>
</evidence>
<dbReference type="AlphaFoldDB" id="A0A8H8SXV1"/>
<dbReference type="EMBL" id="CP059665">
    <property type="protein sequence ID" value="QRW21894.1"/>
    <property type="molecule type" value="Genomic_DNA"/>
</dbReference>
<evidence type="ECO:0000313" key="2">
    <source>
        <dbReference type="EMBL" id="QRW21894.1"/>
    </source>
</evidence>
<name>A0A8H8SXV1_9AGAM</name>
<evidence type="ECO:0000256" key="1">
    <source>
        <dbReference type="SAM" id="MobiDB-lite"/>
    </source>
</evidence>
<protein>
    <submittedName>
        <fullName evidence="2">Uncharacterized protein</fullName>
    </submittedName>
</protein>
<dbReference type="GeneID" id="67031760"/>
<dbReference type="RefSeq" id="XP_043182131.1">
    <property type="nucleotide sequence ID" value="XM_043329297.1"/>
</dbReference>
<feature type="compositionally biased region" description="Polar residues" evidence="1">
    <location>
        <begin position="516"/>
        <end position="531"/>
    </location>
</feature>
<feature type="compositionally biased region" description="Polar residues" evidence="1">
    <location>
        <begin position="728"/>
        <end position="745"/>
    </location>
</feature>
<gene>
    <name evidence="2" type="ORF">RhiXN_09481</name>
</gene>
<accession>A0A8H8SXV1</accession>
<feature type="compositionally biased region" description="Basic and acidic residues" evidence="1">
    <location>
        <begin position="151"/>
        <end position="160"/>
    </location>
</feature>
<dbReference type="KEGG" id="rsx:RhiXN_09481"/>
<feature type="compositionally biased region" description="Basic and acidic residues" evidence="1">
    <location>
        <begin position="98"/>
        <end position="108"/>
    </location>
</feature>
<dbReference type="Proteomes" id="UP000650533">
    <property type="component" value="Chromosome 8"/>
</dbReference>
<feature type="compositionally biased region" description="Acidic residues" evidence="1">
    <location>
        <begin position="128"/>
        <end position="148"/>
    </location>
</feature>
<feature type="compositionally biased region" description="Acidic residues" evidence="1">
    <location>
        <begin position="161"/>
        <end position="172"/>
    </location>
</feature>
<proteinExistence type="predicted"/>
<feature type="region of interest" description="Disordered" evidence="1">
    <location>
        <begin position="322"/>
        <end position="359"/>
    </location>
</feature>
<feature type="compositionally biased region" description="Polar residues" evidence="1">
    <location>
        <begin position="585"/>
        <end position="598"/>
    </location>
</feature>
<feature type="region of interest" description="Disordered" evidence="1">
    <location>
        <begin position="75"/>
        <end position="180"/>
    </location>
</feature>
<feature type="region of interest" description="Disordered" evidence="1">
    <location>
        <begin position="374"/>
        <end position="745"/>
    </location>
</feature>
<feature type="compositionally biased region" description="Polar residues" evidence="1">
    <location>
        <begin position="454"/>
        <end position="463"/>
    </location>
</feature>
<sequence>MYHPPHPHLHGYFFSGMTLSQGKSKPAVTWTLTQITARVRIHFVHPTTTTAARRLFGWKLYPTCLFIQTRIMPKATKSKPATHSKPSKAALPSAARAAQRERTTEYKQAKASALASTVKGKGVHYHDEDDDEGEDDGEVEGVDNDSNGDNDNCHNRSEDGKDGEDGEDEEAMDDAKPEYEPYKSKCGNFVYVPDDNGDYTKYSMIDRPEGKLNNLPKLVKMEGNENKDLIQGIRNTIRTITRHVTRNIKDCTFSMVSPEQFASITIQARKSYPILARFRQSWATREFAIRALTNGRDHQNRIQKAGGLAAWCAKLRTKREAKKTANAGKEKTNGKNCTKPDASNATNQAGGSCKVSNKARGFSRSNSFLIDINSWQTPAHESTPQNASDDEEPPVPKPSGSSRKAARRIQDSDDEGSGGEQAPSPKLRPSKTQAQKQSSKRAPPSEDDKEEDTTMPTPTSKSASPKRKAKDVEESNRPRKKARNQPPAETEDDEPMPGPKPSKGKGKEIQPAHKTAPSQEFGTTQADTEPTATRDLSAFKAKAKADALAKSKAIAVSRATAEAQMEDEETYPPASSTLDNDDVESVQNTQEYPSTIRSGTPLRPDASNQDPPSADADDSNKEATPALKPARKNPRLPSPAQADIGEPPANKGGNCKAAPANKAANNKQKANGKNMKEPPPPAKKSGLVLQPPVPTASKPSDAPLRGKKTGKGGRQAKQELVDDVDLGSLTSAKRMTRNQAKSARA</sequence>
<feature type="compositionally biased region" description="Basic residues" evidence="1">
    <location>
        <begin position="76"/>
        <end position="86"/>
    </location>
</feature>
<feature type="compositionally biased region" description="Low complexity" evidence="1">
    <location>
        <begin position="649"/>
        <end position="673"/>
    </location>
</feature>
<feature type="compositionally biased region" description="Polar residues" evidence="1">
    <location>
        <begin position="341"/>
        <end position="350"/>
    </location>
</feature>